<dbReference type="OrthoDB" id="3780108at2759"/>
<evidence type="ECO:0000313" key="1">
    <source>
        <dbReference type="EMBL" id="OSX76674.1"/>
    </source>
</evidence>
<reference evidence="1 2" key="1">
    <citation type="submission" date="2017-03" db="EMBL/GenBank/DDBJ databases">
        <title>WGS assembly of Porphyra umbilicalis.</title>
        <authorList>
            <person name="Brawley S.H."/>
            <person name="Blouin N.A."/>
            <person name="Ficko-Blean E."/>
            <person name="Wheeler G.L."/>
            <person name="Lohr M."/>
            <person name="Goodson H.V."/>
            <person name="Jenkins J.W."/>
            <person name="Blaby-Haas C.E."/>
            <person name="Helliwell K.E."/>
            <person name="Chan C."/>
            <person name="Marriage T."/>
            <person name="Bhattacharya D."/>
            <person name="Klein A.S."/>
            <person name="Badis Y."/>
            <person name="Brodie J."/>
            <person name="Cao Y."/>
            <person name="Collen J."/>
            <person name="Dittami S.M."/>
            <person name="Gachon C.M."/>
            <person name="Green B.R."/>
            <person name="Karpowicz S."/>
            <person name="Kim J.W."/>
            <person name="Kudahl U."/>
            <person name="Lin S."/>
            <person name="Michel G."/>
            <person name="Mittag M."/>
            <person name="Olson B.J."/>
            <person name="Pangilinan J."/>
            <person name="Peng Y."/>
            <person name="Qiu H."/>
            <person name="Shu S."/>
            <person name="Singer J.T."/>
            <person name="Smith A.G."/>
            <person name="Sprecher B.N."/>
            <person name="Wagner V."/>
            <person name="Wang W."/>
            <person name="Wang Z.-Y."/>
            <person name="Yan J."/>
            <person name="Yarish C."/>
            <person name="Zoeuner-Riek S."/>
            <person name="Zhuang Y."/>
            <person name="Zou Y."/>
            <person name="Lindquist E.A."/>
            <person name="Grimwood J."/>
            <person name="Barry K."/>
            <person name="Rokhsar D.S."/>
            <person name="Schmutz J."/>
            <person name="Stiller J.W."/>
            <person name="Grossman A.R."/>
            <person name="Prochnik S.E."/>
        </authorList>
    </citation>
    <scope>NUCLEOTIDE SEQUENCE [LARGE SCALE GENOMIC DNA]</scope>
    <source>
        <strain evidence="1">4086291</strain>
    </source>
</reference>
<evidence type="ECO:0008006" key="3">
    <source>
        <dbReference type="Google" id="ProtNLM"/>
    </source>
</evidence>
<sequence length="264" mass="29572">MQQAEAYIKLTGGTGTIKKVGPKTVYQFGGGKHDTVGCLDIRVPITAEFIIIMAVDVIKLNVPFLLGLDTLDRYKMYVNNVTDELVCVNEGVSLPTTRSDGHVYYSWEWNPDILYTFPELVRIHRHFFHASPERLYAVIITARLMLRRAKNGDAVPETLQRLQDVAAACDVCQRLAKDPGRFRAALPEGDVIFNRVVLIDLMFLNGRAVLHIVDKDTLFSAATFLRDGQSTAAVWDAYMSVWVTRYAGYSNHIHVDAGTQLHSA</sequence>
<dbReference type="Proteomes" id="UP000218209">
    <property type="component" value="Unassembled WGS sequence"/>
</dbReference>
<accession>A0A1X6P750</accession>
<dbReference type="AlphaFoldDB" id="A0A1X6P750"/>
<proteinExistence type="predicted"/>
<evidence type="ECO:0000313" key="2">
    <source>
        <dbReference type="Proteomes" id="UP000218209"/>
    </source>
</evidence>
<organism evidence="1 2">
    <name type="scientific">Porphyra umbilicalis</name>
    <name type="common">Purple laver</name>
    <name type="synonym">Red alga</name>
    <dbReference type="NCBI Taxonomy" id="2786"/>
    <lineage>
        <taxon>Eukaryota</taxon>
        <taxon>Rhodophyta</taxon>
        <taxon>Bangiophyceae</taxon>
        <taxon>Bangiales</taxon>
        <taxon>Bangiaceae</taxon>
        <taxon>Porphyra</taxon>
    </lineage>
</organism>
<keyword evidence="2" id="KW-1185">Reference proteome</keyword>
<gene>
    <name evidence="1" type="ORF">BU14_0180s0020</name>
</gene>
<dbReference type="EMBL" id="KV918859">
    <property type="protein sequence ID" value="OSX76674.1"/>
    <property type="molecule type" value="Genomic_DNA"/>
</dbReference>
<name>A0A1X6P750_PORUM</name>
<protein>
    <recommendedName>
        <fullName evidence="3">Integrase catalytic domain-containing protein</fullName>
    </recommendedName>
</protein>